<proteinExistence type="predicted"/>
<keyword evidence="1" id="KW-0472">Membrane</keyword>
<organism evidence="2 3">
    <name type="scientific">Durusdinium trenchii</name>
    <dbReference type="NCBI Taxonomy" id="1381693"/>
    <lineage>
        <taxon>Eukaryota</taxon>
        <taxon>Sar</taxon>
        <taxon>Alveolata</taxon>
        <taxon>Dinophyceae</taxon>
        <taxon>Suessiales</taxon>
        <taxon>Symbiodiniaceae</taxon>
        <taxon>Durusdinium</taxon>
    </lineage>
</organism>
<protein>
    <submittedName>
        <fullName evidence="2">Uncharacterized protein</fullName>
    </submittedName>
</protein>
<accession>A0ABP0K8U3</accession>
<sequence length="112" mass="12477">MDDKHVKEKYALHENRYSPTEIVLPSKNQPTLPKQLQSSHSFFLKELVTRMMGISGSLLCQLLLVAYAWGGAVAFLVILKSGRQHAKRASDCASSRKSLVRVRKIGRILVGA</sequence>
<keyword evidence="1" id="KW-1133">Transmembrane helix</keyword>
<feature type="transmembrane region" description="Helical" evidence="1">
    <location>
        <begin position="54"/>
        <end position="79"/>
    </location>
</feature>
<evidence type="ECO:0000313" key="3">
    <source>
        <dbReference type="Proteomes" id="UP001642484"/>
    </source>
</evidence>
<name>A0ABP0K8U3_9DINO</name>
<comment type="caution">
    <text evidence="2">The sequence shown here is derived from an EMBL/GenBank/DDBJ whole genome shotgun (WGS) entry which is preliminary data.</text>
</comment>
<evidence type="ECO:0000256" key="1">
    <source>
        <dbReference type="SAM" id="Phobius"/>
    </source>
</evidence>
<evidence type="ECO:0000313" key="2">
    <source>
        <dbReference type="EMBL" id="CAK9022986.1"/>
    </source>
</evidence>
<reference evidence="2 3" key="1">
    <citation type="submission" date="2024-02" db="EMBL/GenBank/DDBJ databases">
        <authorList>
            <person name="Chen Y."/>
            <person name="Shah S."/>
            <person name="Dougan E. K."/>
            <person name="Thang M."/>
            <person name="Chan C."/>
        </authorList>
    </citation>
    <scope>NUCLEOTIDE SEQUENCE [LARGE SCALE GENOMIC DNA]</scope>
</reference>
<keyword evidence="3" id="KW-1185">Reference proteome</keyword>
<gene>
    <name evidence="2" type="ORF">CCMP2556_LOCUS15063</name>
</gene>
<keyword evidence="1" id="KW-0812">Transmembrane</keyword>
<dbReference type="Proteomes" id="UP001642484">
    <property type="component" value="Unassembled WGS sequence"/>
</dbReference>
<dbReference type="EMBL" id="CAXAMN010007803">
    <property type="protein sequence ID" value="CAK9022986.1"/>
    <property type="molecule type" value="Genomic_DNA"/>
</dbReference>